<organism evidence="1">
    <name type="scientific">viral metagenome</name>
    <dbReference type="NCBI Taxonomy" id="1070528"/>
    <lineage>
        <taxon>unclassified sequences</taxon>
        <taxon>metagenomes</taxon>
        <taxon>organismal metagenomes</taxon>
    </lineage>
</organism>
<evidence type="ECO:0000313" key="1">
    <source>
        <dbReference type="EMBL" id="QHT20134.1"/>
    </source>
</evidence>
<sequence>MSIEEQLVAEIKPYINKGNLDGLKEQWLEYYLETDFGCAIAWDYIFQKVYLHAALKKQKAICEWLDTVFTEFDTIQQIALRQMFSYARYLLNK</sequence>
<protein>
    <submittedName>
        <fullName evidence="1">Uncharacterized protein</fullName>
    </submittedName>
</protein>
<dbReference type="EMBL" id="MN739677">
    <property type="protein sequence ID" value="QHT20134.1"/>
    <property type="molecule type" value="Genomic_DNA"/>
</dbReference>
<reference evidence="1" key="1">
    <citation type="journal article" date="2020" name="Nature">
        <title>Giant virus diversity and host interactions through global metagenomics.</title>
        <authorList>
            <person name="Schulz F."/>
            <person name="Roux S."/>
            <person name="Paez-Espino D."/>
            <person name="Jungbluth S."/>
            <person name="Walsh D.A."/>
            <person name="Denef V.J."/>
            <person name="McMahon K.D."/>
            <person name="Konstantinidis K.T."/>
            <person name="Eloe-Fadrosh E.A."/>
            <person name="Kyrpides N.C."/>
            <person name="Woyke T."/>
        </authorList>
    </citation>
    <scope>NUCLEOTIDE SEQUENCE</scope>
    <source>
        <strain evidence="1">GVMAG-M-3300023174-60</strain>
    </source>
</reference>
<name>A0A6C0DU48_9ZZZZ</name>
<proteinExistence type="predicted"/>
<dbReference type="AlphaFoldDB" id="A0A6C0DU48"/>
<accession>A0A6C0DU48</accession>